<dbReference type="GO" id="GO:0055085">
    <property type="term" value="P:transmembrane transport"/>
    <property type="evidence" value="ECO:0007669"/>
    <property type="project" value="InterPro"/>
</dbReference>
<evidence type="ECO:0000256" key="5">
    <source>
        <dbReference type="ARBA" id="ARBA00022989"/>
    </source>
</evidence>
<accession>A0A220UF11</accession>
<feature type="transmembrane region" description="Helical" evidence="7">
    <location>
        <begin position="69"/>
        <end position="90"/>
    </location>
</feature>
<evidence type="ECO:0000256" key="4">
    <source>
        <dbReference type="ARBA" id="ARBA00022692"/>
    </source>
</evidence>
<dbReference type="Proteomes" id="UP000198398">
    <property type="component" value="Chromosome"/>
</dbReference>
<dbReference type="GO" id="GO:0005886">
    <property type="term" value="C:plasma membrane"/>
    <property type="evidence" value="ECO:0007669"/>
    <property type="project" value="UniProtKB-SubCell"/>
</dbReference>
<keyword evidence="5 7" id="KW-1133">Transmembrane helix</keyword>
<feature type="transmembrane region" description="Helical" evidence="7">
    <location>
        <begin position="170"/>
        <end position="195"/>
    </location>
</feature>
<keyword evidence="6 7" id="KW-0472">Membrane</keyword>
<dbReference type="PROSITE" id="PS50928">
    <property type="entry name" value="ABC_TM1"/>
    <property type="match status" value="1"/>
</dbReference>
<evidence type="ECO:0000256" key="6">
    <source>
        <dbReference type="ARBA" id="ARBA00023136"/>
    </source>
</evidence>
<gene>
    <name evidence="10" type="ORF">CFK39_12410</name>
</gene>
<evidence type="ECO:0000256" key="2">
    <source>
        <dbReference type="ARBA" id="ARBA00022448"/>
    </source>
</evidence>
<dbReference type="AlphaFoldDB" id="A0A220UF11"/>
<dbReference type="OrthoDB" id="2063054at2"/>
<dbReference type="InterPro" id="IPR035906">
    <property type="entry name" value="MetI-like_sf"/>
</dbReference>
<evidence type="ECO:0000256" key="1">
    <source>
        <dbReference type="ARBA" id="ARBA00004651"/>
    </source>
</evidence>
<reference evidence="11" key="1">
    <citation type="submission" date="2017-07" db="EMBL/GenBank/DDBJ databases">
        <title>Brachybacterium sp. VR2415.</title>
        <authorList>
            <person name="Tak E.J."/>
            <person name="Bae J.-W."/>
        </authorList>
    </citation>
    <scope>NUCLEOTIDE SEQUENCE [LARGE SCALE GENOMIC DNA]</scope>
    <source>
        <strain evidence="11">VR2415</strain>
    </source>
</reference>
<evidence type="ECO:0000256" key="8">
    <source>
        <dbReference type="SAM" id="MobiDB-lite"/>
    </source>
</evidence>
<feature type="domain" description="ABC transmembrane type-1" evidence="9">
    <location>
        <begin position="133"/>
        <end position="323"/>
    </location>
</feature>
<evidence type="ECO:0000313" key="11">
    <source>
        <dbReference type="Proteomes" id="UP000198398"/>
    </source>
</evidence>
<keyword evidence="2 7" id="KW-0813">Transport</keyword>
<evidence type="ECO:0000256" key="7">
    <source>
        <dbReference type="RuleBase" id="RU363032"/>
    </source>
</evidence>
<dbReference type="Pfam" id="PF00528">
    <property type="entry name" value="BPD_transp_1"/>
    <property type="match status" value="1"/>
</dbReference>
<comment type="similarity">
    <text evidence="7">Belongs to the binding-protein-dependent transport system permease family.</text>
</comment>
<feature type="transmembrane region" description="Helical" evidence="7">
    <location>
        <begin position="244"/>
        <end position="269"/>
    </location>
</feature>
<feature type="transmembrane region" description="Helical" evidence="7">
    <location>
        <begin position="137"/>
        <end position="158"/>
    </location>
</feature>
<dbReference type="EMBL" id="CP022316">
    <property type="protein sequence ID" value="ASK66482.1"/>
    <property type="molecule type" value="Genomic_DNA"/>
</dbReference>
<proteinExistence type="inferred from homology"/>
<keyword evidence="11" id="KW-1185">Reference proteome</keyword>
<feature type="region of interest" description="Disordered" evidence="8">
    <location>
        <begin position="23"/>
        <end position="49"/>
    </location>
</feature>
<comment type="subcellular location">
    <subcellularLocation>
        <location evidence="1 7">Cell membrane</location>
        <topology evidence="1 7">Multi-pass membrane protein</topology>
    </subcellularLocation>
</comment>
<sequence>MDGPGLHADDDGLQHRHRRPDLALRGGTGLRDLPGDGGPGRTARAGVHAGPEEACQVSAALRTRRSAKVLTIIVLSVVLIYFLFPIYWLLLASTKSNAAMTTSNGFWFADEFRLKENYETLIGWTRGYFWRWVGNSVLYSTVAGAAGTLISVSAGYAIAKFRFPGRTASVGIISAGLLLPIALLTIPMFIVFHSLGMTDTIWAIILPSCVSPFGVFLGMIYADSSVPTELIEAARIDGASELRIFFDMVLRLLAPAMVTIFLFIFVATWNNFLLPLMMLNSDSLKPITLGLYGMMSYFDPTYGAVMQGALLGVLPLIVLFLGLQRFWQAGLAAGAVKG</sequence>
<dbReference type="PANTHER" id="PTHR43744:SF12">
    <property type="entry name" value="ABC TRANSPORTER PERMEASE PROTEIN MG189-RELATED"/>
    <property type="match status" value="1"/>
</dbReference>
<dbReference type="CDD" id="cd06261">
    <property type="entry name" value="TM_PBP2"/>
    <property type="match status" value="1"/>
</dbReference>
<evidence type="ECO:0000259" key="9">
    <source>
        <dbReference type="PROSITE" id="PS50928"/>
    </source>
</evidence>
<organism evidence="10 11">
    <name type="scientific">Brachybacterium avium</name>
    <dbReference type="NCBI Taxonomy" id="2017485"/>
    <lineage>
        <taxon>Bacteria</taxon>
        <taxon>Bacillati</taxon>
        <taxon>Actinomycetota</taxon>
        <taxon>Actinomycetes</taxon>
        <taxon>Micrococcales</taxon>
        <taxon>Dermabacteraceae</taxon>
        <taxon>Brachybacterium</taxon>
    </lineage>
</organism>
<keyword evidence="3" id="KW-1003">Cell membrane</keyword>
<feature type="transmembrane region" description="Helical" evidence="7">
    <location>
        <begin position="201"/>
        <end position="223"/>
    </location>
</feature>
<name>A0A220UF11_9MICO</name>
<feature type="transmembrane region" description="Helical" evidence="7">
    <location>
        <begin position="304"/>
        <end position="323"/>
    </location>
</feature>
<dbReference type="Gene3D" id="1.10.3720.10">
    <property type="entry name" value="MetI-like"/>
    <property type="match status" value="1"/>
</dbReference>
<dbReference type="InterPro" id="IPR000515">
    <property type="entry name" value="MetI-like"/>
</dbReference>
<evidence type="ECO:0000256" key="3">
    <source>
        <dbReference type="ARBA" id="ARBA00022475"/>
    </source>
</evidence>
<dbReference type="PANTHER" id="PTHR43744">
    <property type="entry name" value="ABC TRANSPORTER PERMEASE PROTEIN MG189-RELATED-RELATED"/>
    <property type="match status" value="1"/>
</dbReference>
<keyword evidence="4 7" id="KW-0812">Transmembrane</keyword>
<evidence type="ECO:0000313" key="10">
    <source>
        <dbReference type="EMBL" id="ASK66482.1"/>
    </source>
</evidence>
<protein>
    <submittedName>
        <fullName evidence="10">ABC transporter permease</fullName>
    </submittedName>
</protein>
<dbReference type="KEGG" id="brv:CFK39_12410"/>
<dbReference type="SUPFAM" id="SSF161098">
    <property type="entry name" value="MetI-like"/>
    <property type="match status" value="1"/>
</dbReference>